<keyword evidence="2" id="KW-1185">Reference proteome</keyword>
<dbReference type="EMBL" id="JANPWB010000009">
    <property type="protein sequence ID" value="KAJ1159424.1"/>
    <property type="molecule type" value="Genomic_DNA"/>
</dbReference>
<gene>
    <name evidence="1" type="ORF">NDU88_012090</name>
</gene>
<dbReference type="AlphaFoldDB" id="A0AAV7S791"/>
<reference evidence="1" key="1">
    <citation type="journal article" date="2022" name="bioRxiv">
        <title>Sequencing and chromosome-scale assembly of the giantPleurodeles waltlgenome.</title>
        <authorList>
            <person name="Brown T."/>
            <person name="Elewa A."/>
            <person name="Iarovenko S."/>
            <person name="Subramanian E."/>
            <person name="Araus A.J."/>
            <person name="Petzold A."/>
            <person name="Susuki M."/>
            <person name="Suzuki K.-i.T."/>
            <person name="Hayashi T."/>
            <person name="Toyoda A."/>
            <person name="Oliveira C."/>
            <person name="Osipova E."/>
            <person name="Leigh N.D."/>
            <person name="Simon A."/>
            <person name="Yun M.H."/>
        </authorList>
    </citation>
    <scope>NUCLEOTIDE SEQUENCE</scope>
    <source>
        <strain evidence="1">20211129_DDA</strain>
        <tissue evidence="1">Liver</tissue>
    </source>
</reference>
<proteinExistence type="predicted"/>
<evidence type="ECO:0000313" key="2">
    <source>
        <dbReference type="Proteomes" id="UP001066276"/>
    </source>
</evidence>
<comment type="caution">
    <text evidence="1">The sequence shown here is derived from an EMBL/GenBank/DDBJ whole genome shotgun (WGS) entry which is preliminary data.</text>
</comment>
<evidence type="ECO:0000313" key="1">
    <source>
        <dbReference type="EMBL" id="KAJ1159424.1"/>
    </source>
</evidence>
<organism evidence="1 2">
    <name type="scientific">Pleurodeles waltl</name>
    <name type="common">Iberian ribbed newt</name>
    <dbReference type="NCBI Taxonomy" id="8319"/>
    <lineage>
        <taxon>Eukaryota</taxon>
        <taxon>Metazoa</taxon>
        <taxon>Chordata</taxon>
        <taxon>Craniata</taxon>
        <taxon>Vertebrata</taxon>
        <taxon>Euteleostomi</taxon>
        <taxon>Amphibia</taxon>
        <taxon>Batrachia</taxon>
        <taxon>Caudata</taxon>
        <taxon>Salamandroidea</taxon>
        <taxon>Salamandridae</taxon>
        <taxon>Pleurodelinae</taxon>
        <taxon>Pleurodeles</taxon>
    </lineage>
</organism>
<evidence type="ECO:0008006" key="3">
    <source>
        <dbReference type="Google" id="ProtNLM"/>
    </source>
</evidence>
<dbReference type="Proteomes" id="UP001066276">
    <property type="component" value="Chromosome 5"/>
</dbReference>
<accession>A0AAV7S791</accession>
<protein>
    <recommendedName>
        <fullName evidence="3">Secreted protein</fullName>
    </recommendedName>
</protein>
<name>A0AAV7S791_PLEWA</name>
<sequence length="92" mass="10000">MSRLGAALCWETLCQSGGTATQPMPQLLPAQGWLFLQPTCADVLWAPGGHWARSPLALSRLYAKLLILKVAQIGWVFSGFGFVAETLDLLEI</sequence>